<dbReference type="InterPro" id="IPR046959">
    <property type="entry name" value="PRK1-6/SRF4-like"/>
</dbReference>
<feature type="signal peptide" evidence="2">
    <location>
        <begin position="1"/>
        <end position="19"/>
    </location>
</feature>
<dbReference type="InterPro" id="IPR001611">
    <property type="entry name" value="Leu-rich_rpt"/>
</dbReference>
<dbReference type="AlphaFoldDB" id="A0AAP0G5H7"/>
<dbReference type="InterPro" id="IPR011009">
    <property type="entry name" value="Kinase-like_dom_sf"/>
</dbReference>
<name>A0AAP0G5H7_9ASPA</name>
<evidence type="ECO:0000313" key="3">
    <source>
        <dbReference type="EMBL" id="KAK8938500.1"/>
    </source>
</evidence>
<reference evidence="3 4" key="1">
    <citation type="journal article" date="2022" name="Nat. Plants">
        <title>Genomes of leafy and leafless Platanthera orchids illuminate the evolution of mycoheterotrophy.</title>
        <authorList>
            <person name="Li M.H."/>
            <person name="Liu K.W."/>
            <person name="Li Z."/>
            <person name="Lu H.C."/>
            <person name="Ye Q.L."/>
            <person name="Zhang D."/>
            <person name="Wang J.Y."/>
            <person name="Li Y.F."/>
            <person name="Zhong Z.M."/>
            <person name="Liu X."/>
            <person name="Yu X."/>
            <person name="Liu D.K."/>
            <person name="Tu X.D."/>
            <person name="Liu B."/>
            <person name="Hao Y."/>
            <person name="Liao X.Y."/>
            <person name="Jiang Y.T."/>
            <person name="Sun W.H."/>
            <person name="Chen J."/>
            <person name="Chen Y.Q."/>
            <person name="Ai Y."/>
            <person name="Zhai J.W."/>
            <person name="Wu S.S."/>
            <person name="Zhou Z."/>
            <person name="Hsiao Y.Y."/>
            <person name="Wu W.L."/>
            <person name="Chen Y.Y."/>
            <person name="Lin Y.F."/>
            <person name="Hsu J.L."/>
            <person name="Li C.Y."/>
            <person name="Wang Z.W."/>
            <person name="Zhao X."/>
            <person name="Zhong W.Y."/>
            <person name="Ma X.K."/>
            <person name="Ma L."/>
            <person name="Huang J."/>
            <person name="Chen G.Z."/>
            <person name="Huang M.Z."/>
            <person name="Huang L."/>
            <person name="Peng D.H."/>
            <person name="Luo Y.B."/>
            <person name="Zou S.Q."/>
            <person name="Chen S.P."/>
            <person name="Lan S."/>
            <person name="Tsai W.C."/>
            <person name="Van de Peer Y."/>
            <person name="Liu Z.J."/>
        </authorList>
    </citation>
    <scope>NUCLEOTIDE SEQUENCE [LARGE SCALE GENOMIC DNA]</scope>
    <source>
        <strain evidence="3">Lor287</strain>
    </source>
</reference>
<dbReference type="Gene3D" id="3.30.200.20">
    <property type="entry name" value="Phosphorylase Kinase, domain 1"/>
    <property type="match status" value="1"/>
</dbReference>
<keyword evidence="4" id="KW-1185">Reference proteome</keyword>
<dbReference type="PRINTS" id="PR00019">
    <property type="entry name" value="LEURICHRPT"/>
</dbReference>
<keyword evidence="2" id="KW-0732">Signal</keyword>
<dbReference type="PANTHER" id="PTHR48007:SF84">
    <property type="entry name" value="(WILD MALAYSIAN BANANA) HYPOTHETICAL PROTEIN"/>
    <property type="match status" value="1"/>
</dbReference>
<feature type="chain" id="PRO_5042879556" evidence="2">
    <location>
        <begin position="20"/>
        <end position="394"/>
    </location>
</feature>
<keyword evidence="1" id="KW-1133">Transmembrane helix</keyword>
<proteinExistence type="predicted"/>
<feature type="transmembrane region" description="Helical" evidence="1">
    <location>
        <begin position="377"/>
        <end position="393"/>
    </location>
</feature>
<keyword evidence="1" id="KW-0472">Membrane</keyword>
<dbReference type="PANTHER" id="PTHR48007">
    <property type="entry name" value="LEUCINE-RICH REPEAT RECEPTOR-LIKE PROTEIN KINASE PXC1"/>
    <property type="match status" value="1"/>
</dbReference>
<dbReference type="SUPFAM" id="SSF56112">
    <property type="entry name" value="Protein kinase-like (PK-like)"/>
    <property type="match status" value="1"/>
</dbReference>
<dbReference type="Proteomes" id="UP001418222">
    <property type="component" value="Unassembled WGS sequence"/>
</dbReference>
<dbReference type="EMBL" id="JBBWWQ010000009">
    <property type="protein sequence ID" value="KAK8938500.1"/>
    <property type="molecule type" value="Genomic_DNA"/>
</dbReference>
<sequence>MAFPLLLLPLLSLLTTVSCSCNPPHRLLLSLAFSSVSNFLPPPPSPDGDCIRQIRLPSQNLSGAISWMFLRNITTLQTLDLSSNALEGSIPGGFWSTPALARVNLAGNNLGGSLRLDRSGLRVLNLSGNRFTAVTGFSRLAGLRVLDLSRNKLRGMPSDLKSLPHIEYLDVSDNSMAGKFPADFPAITGLKFLNVSCNNLTGEVDSDALAKFGSSAFAKGGVLNRASASSHRKSGEKHGKRKGAIAGAAAGAGILVVGLVIAGALFCARKRTPEKEMETGAAAEEVGWVKEARWGSAVVVFEKPLMELKFADLAAATSGFGKESLMAEGGRSGPVYRAVLPGDMHVVVRVMESARGLEEKEAAAAFREISRLRHRNVLPLFGYCVSGSIFFLFF</sequence>
<dbReference type="Gene3D" id="3.80.10.10">
    <property type="entry name" value="Ribonuclease Inhibitor"/>
    <property type="match status" value="2"/>
</dbReference>
<dbReference type="Pfam" id="PF00560">
    <property type="entry name" value="LRR_1"/>
    <property type="match status" value="1"/>
</dbReference>
<dbReference type="Pfam" id="PF13855">
    <property type="entry name" value="LRR_8"/>
    <property type="match status" value="1"/>
</dbReference>
<keyword evidence="1" id="KW-0812">Transmembrane</keyword>
<protein>
    <submittedName>
        <fullName evidence="3">Protein BRASSINOSTEROID INSENSITIVE 1</fullName>
    </submittedName>
</protein>
<feature type="transmembrane region" description="Helical" evidence="1">
    <location>
        <begin position="244"/>
        <end position="268"/>
    </location>
</feature>
<gene>
    <name evidence="3" type="primary">BRI1</name>
    <name evidence="3" type="ORF">KSP39_PZI010954</name>
</gene>
<accession>A0AAP0G5H7</accession>
<evidence type="ECO:0000256" key="2">
    <source>
        <dbReference type="SAM" id="SignalP"/>
    </source>
</evidence>
<evidence type="ECO:0000256" key="1">
    <source>
        <dbReference type="SAM" id="Phobius"/>
    </source>
</evidence>
<dbReference type="PROSITE" id="PS51450">
    <property type="entry name" value="LRR"/>
    <property type="match status" value="2"/>
</dbReference>
<evidence type="ECO:0000313" key="4">
    <source>
        <dbReference type="Proteomes" id="UP001418222"/>
    </source>
</evidence>
<dbReference type="SUPFAM" id="SSF52058">
    <property type="entry name" value="L domain-like"/>
    <property type="match status" value="1"/>
</dbReference>
<organism evidence="3 4">
    <name type="scientific">Platanthera zijinensis</name>
    <dbReference type="NCBI Taxonomy" id="2320716"/>
    <lineage>
        <taxon>Eukaryota</taxon>
        <taxon>Viridiplantae</taxon>
        <taxon>Streptophyta</taxon>
        <taxon>Embryophyta</taxon>
        <taxon>Tracheophyta</taxon>
        <taxon>Spermatophyta</taxon>
        <taxon>Magnoliopsida</taxon>
        <taxon>Liliopsida</taxon>
        <taxon>Asparagales</taxon>
        <taxon>Orchidaceae</taxon>
        <taxon>Orchidoideae</taxon>
        <taxon>Orchideae</taxon>
        <taxon>Orchidinae</taxon>
        <taxon>Platanthera</taxon>
    </lineage>
</organism>
<comment type="caution">
    <text evidence="3">The sequence shown here is derived from an EMBL/GenBank/DDBJ whole genome shotgun (WGS) entry which is preliminary data.</text>
</comment>
<dbReference type="InterPro" id="IPR032675">
    <property type="entry name" value="LRR_dom_sf"/>
</dbReference>